<gene>
    <name evidence="1" type="ORF">MYCGRDRAFT_98075</name>
</gene>
<evidence type="ECO:0000313" key="2">
    <source>
        <dbReference type="Proteomes" id="UP000008062"/>
    </source>
</evidence>
<accession>F9XS86</accession>
<dbReference type="HOGENOM" id="CLU_1696900_0_0_1"/>
<dbReference type="VEuPathDB" id="FungiDB:ZTRI_21.7"/>
<dbReference type="AlphaFoldDB" id="F9XS86"/>
<protein>
    <submittedName>
        <fullName evidence="1">Uncharacterized protein</fullName>
    </submittedName>
</protein>
<dbReference type="GeneID" id="13396683"/>
<dbReference type="STRING" id="336722.F9XS86"/>
<dbReference type="InParanoid" id="F9XS86"/>
<name>F9XS86_ZYMTI</name>
<organism evidence="1 2">
    <name type="scientific">Zymoseptoria tritici (strain CBS 115943 / IPO323)</name>
    <name type="common">Speckled leaf blotch fungus</name>
    <name type="synonym">Septoria tritici</name>
    <dbReference type="NCBI Taxonomy" id="336722"/>
    <lineage>
        <taxon>Eukaryota</taxon>
        <taxon>Fungi</taxon>
        <taxon>Dikarya</taxon>
        <taxon>Ascomycota</taxon>
        <taxon>Pezizomycotina</taxon>
        <taxon>Dothideomycetes</taxon>
        <taxon>Dothideomycetidae</taxon>
        <taxon>Mycosphaerellales</taxon>
        <taxon>Mycosphaerellaceae</taxon>
        <taxon>Zymoseptoria</taxon>
    </lineage>
</organism>
<reference evidence="1 2" key="1">
    <citation type="journal article" date="2011" name="PLoS Genet.">
        <title>Finished genome of the fungal wheat pathogen Mycosphaerella graminicola reveals dispensome structure, chromosome plasticity, and stealth pathogenesis.</title>
        <authorList>
            <person name="Goodwin S.B."/>
            <person name="Ben M'barek S."/>
            <person name="Dhillon B."/>
            <person name="Wittenberg A.H.J."/>
            <person name="Crane C.F."/>
            <person name="Hane J.K."/>
            <person name="Foster A.J."/>
            <person name="Van der Lee T.A.J."/>
            <person name="Grimwood J."/>
            <person name="Aerts A."/>
            <person name="Antoniw J."/>
            <person name="Bailey A."/>
            <person name="Bluhm B."/>
            <person name="Bowler J."/>
            <person name="Bristow J."/>
            <person name="van der Burgt A."/>
            <person name="Canto-Canche B."/>
            <person name="Churchill A.C.L."/>
            <person name="Conde-Ferraez L."/>
            <person name="Cools H.J."/>
            <person name="Coutinho P.M."/>
            <person name="Csukai M."/>
            <person name="Dehal P."/>
            <person name="De Wit P."/>
            <person name="Donzelli B."/>
            <person name="van de Geest H.C."/>
            <person name="van Ham R.C.H.J."/>
            <person name="Hammond-Kosack K.E."/>
            <person name="Henrissat B."/>
            <person name="Kilian A."/>
            <person name="Kobayashi A.K."/>
            <person name="Koopmann E."/>
            <person name="Kourmpetis Y."/>
            <person name="Kuzniar A."/>
            <person name="Lindquist E."/>
            <person name="Lombard V."/>
            <person name="Maliepaard C."/>
            <person name="Martins N."/>
            <person name="Mehrabi R."/>
            <person name="Nap J.P.H."/>
            <person name="Ponomarenko A."/>
            <person name="Rudd J.J."/>
            <person name="Salamov A."/>
            <person name="Schmutz J."/>
            <person name="Schouten H.J."/>
            <person name="Shapiro H."/>
            <person name="Stergiopoulos I."/>
            <person name="Torriani S.F.F."/>
            <person name="Tu H."/>
            <person name="de Vries R.P."/>
            <person name="Waalwijk C."/>
            <person name="Ware S.B."/>
            <person name="Wiebenga A."/>
            <person name="Zwiers L.-H."/>
            <person name="Oliver R.P."/>
            <person name="Grigoriev I.V."/>
            <person name="Kema G.H.J."/>
        </authorList>
    </citation>
    <scope>NUCLEOTIDE SEQUENCE [LARGE SCALE GENOMIC DNA]</scope>
    <source>
        <strain evidence="2">CBS 115943 / IPO323</strain>
    </source>
</reference>
<dbReference type="RefSeq" id="XP_003846907.1">
    <property type="nucleotide sequence ID" value="XM_003846859.1"/>
</dbReference>
<dbReference type="Proteomes" id="UP000008062">
    <property type="component" value="Chromosome 21"/>
</dbReference>
<dbReference type="KEGG" id="ztr:MYCGRDRAFT_98075"/>
<sequence length="155" mass="17597">MLDDQDVHDRIISGGRRRCVKEATVLSGVAESHIESLGEILADYPGVTTTLKRLEFKARCEPLIHRWSQLKTAITQLKVCGTCSGKAAQTHGLACASHHQHLTFKAPNDRYFRSRPDWITQRMGGRFEMIRRWGALTLRIRGGKRLLTREACRKS</sequence>
<dbReference type="EMBL" id="CM001216">
    <property type="protein sequence ID" value="EGP81883.1"/>
    <property type="molecule type" value="Genomic_DNA"/>
</dbReference>
<proteinExistence type="predicted"/>
<evidence type="ECO:0000313" key="1">
    <source>
        <dbReference type="EMBL" id="EGP81883.1"/>
    </source>
</evidence>
<keyword evidence="2" id="KW-1185">Reference proteome</keyword>